<accession>A0A094IXW4</accession>
<name>A0A094IXW4_9BACL</name>
<dbReference type="EMBL" id="JPZO01000015">
    <property type="protein sequence ID" value="KFZ32535.1"/>
    <property type="molecule type" value="Genomic_DNA"/>
</dbReference>
<protein>
    <submittedName>
        <fullName evidence="1">Uncharacterized protein</fullName>
    </submittedName>
</protein>
<reference evidence="1" key="1">
    <citation type="submission" date="2014-08" db="EMBL/GenBank/DDBJ databases">
        <title>Fullgenome sequencing of Anoxybacillus sp.25 isolate from Garga hot-spring Russia.</title>
        <authorList>
            <person name="Rozanov A.S."/>
            <person name="Kotenko A.V."/>
            <person name="Malup T.K."/>
            <person name="Peltek S.E."/>
        </authorList>
    </citation>
    <scope>NUCLEOTIDE SEQUENCE [LARGE SCALE GENOMIC DNA]</scope>
    <source>
        <strain evidence="1">25</strain>
    </source>
</reference>
<comment type="caution">
    <text evidence="1">The sequence shown here is derived from an EMBL/GenBank/DDBJ whole genome shotgun (WGS) entry which is preliminary data.</text>
</comment>
<organism evidence="1">
    <name type="scientific">Anoxybacillus flavithermus</name>
    <dbReference type="NCBI Taxonomy" id="33934"/>
    <lineage>
        <taxon>Bacteria</taxon>
        <taxon>Bacillati</taxon>
        <taxon>Bacillota</taxon>
        <taxon>Bacilli</taxon>
        <taxon>Bacillales</taxon>
        <taxon>Anoxybacillaceae</taxon>
        <taxon>Anoxybacillus</taxon>
    </lineage>
</organism>
<sequence length="119" mass="13684">MVCFVYAEANESGYRRCSFIFQSSEKEKQQQPHIEVVTALEEKEEEEDETIVVEGPVISNFNEGAEEEKPIVFTQTHETDYALPPIDLLSPPKAVDQSREKESIYENARKLEKRFKASV</sequence>
<evidence type="ECO:0000313" key="1">
    <source>
        <dbReference type="EMBL" id="KFZ32535.1"/>
    </source>
</evidence>
<gene>
    <name evidence="1" type="ORF">JS44_02945</name>
</gene>
<proteinExistence type="predicted"/>
<dbReference type="AlphaFoldDB" id="A0A094IXW4"/>